<comment type="caution">
    <text evidence="3">The sequence shown here is derived from an EMBL/GenBank/DDBJ whole genome shotgun (WGS) entry which is preliminary data.</text>
</comment>
<feature type="domain" description="DUF6532" evidence="2">
    <location>
        <begin position="277"/>
        <end position="504"/>
    </location>
</feature>
<dbReference type="Pfam" id="PF20149">
    <property type="entry name" value="DUF6532"/>
    <property type="match status" value="1"/>
</dbReference>
<sequence length="554" mass="61644">MEPRQTKTQECNSDIRPRPSCPKKENQRITGAYSESELQLQVKQDSCINKTVNTDSEKTWGLAERQRDVVDSDSDLFDDVISQEAALMVNKQAHYRRPAKLCRTYAMQDVALPEDVDEQSGADSDDARPRDKTSRDSLATDSDGNESATGSENEDSAAMLLFDEVASLVTNKQQGASKSCGTSKSEFAQDHKQALETPTWANHLDVEDAVSESIEDPSTGGNSSEFHSDNEGGTAPKLTSDAQTSKTRSIASLVRTEGGKVKLLDQNLETRKVLQSAIMEVKCHLFFANGYPELVDKNQVALQALIVVAEKRGVHAIKERLQADERYASQLGSLVSSTRTFSDQSLTIWEVDARVPILRRELKEDACAHADGYFRLGHTDTGKAAARRLLDKLAYIYALKFDINNEASPIGKKHYQGEFLIFLIYRQLFHSSRSVAVKFVEHFVEIANNKGQRPEVPIPLLALVATAVYAALLWKSQGSPSKFNFTGNLFSETYNYHVRFLEKLKKDARAKFHCMMADIYEAAQKLRYSGAAASGQAAELEAFELLDLDNMEED</sequence>
<evidence type="ECO:0000313" key="4">
    <source>
        <dbReference type="Proteomes" id="UP000714275"/>
    </source>
</evidence>
<evidence type="ECO:0000313" key="3">
    <source>
        <dbReference type="EMBL" id="KAG1764083.1"/>
    </source>
</evidence>
<dbReference type="OrthoDB" id="2649308at2759"/>
<feature type="region of interest" description="Disordered" evidence="1">
    <location>
        <begin position="173"/>
        <end position="246"/>
    </location>
</feature>
<gene>
    <name evidence="3" type="ORF">EV702DRAFT_1205196</name>
</gene>
<reference evidence="3" key="1">
    <citation type="journal article" date="2020" name="New Phytol.">
        <title>Comparative genomics reveals dynamic genome evolution in host specialist ectomycorrhizal fungi.</title>
        <authorList>
            <person name="Lofgren L.A."/>
            <person name="Nguyen N.H."/>
            <person name="Vilgalys R."/>
            <person name="Ruytinx J."/>
            <person name="Liao H.L."/>
            <person name="Branco S."/>
            <person name="Kuo A."/>
            <person name="LaButti K."/>
            <person name="Lipzen A."/>
            <person name="Andreopoulos W."/>
            <person name="Pangilinan J."/>
            <person name="Riley R."/>
            <person name="Hundley H."/>
            <person name="Na H."/>
            <person name="Barry K."/>
            <person name="Grigoriev I.V."/>
            <person name="Stajich J.E."/>
            <person name="Kennedy P.G."/>
        </authorList>
    </citation>
    <scope>NUCLEOTIDE SEQUENCE</scope>
    <source>
        <strain evidence="3">DOB743</strain>
    </source>
</reference>
<dbReference type="EMBL" id="JABBWD010000134">
    <property type="protein sequence ID" value="KAG1764083.1"/>
    <property type="molecule type" value="Genomic_DNA"/>
</dbReference>
<feature type="compositionally biased region" description="Polar residues" evidence="1">
    <location>
        <begin position="173"/>
        <end position="186"/>
    </location>
</feature>
<dbReference type="AlphaFoldDB" id="A0A9P7CUZ4"/>
<proteinExistence type="predicted"/>
<feature type="region of interest" description="Disordered" evidence="1">
    <location>
        <begin position="113"/>
        <end position="153"/>
    </location>
</feature>
<dbReference type="Proteomes" id="UP000714275">
    <property type="component" value="Unassembled WGS sequence"/>
</dbReference>
<feature type="region of interest" description="Disordered" evidence="1">
    <location>
        <begin position="1"/>
        <end position="27"/>
    </location>
</feature>
<protein>
    <recommendedName>
        <fullName evidence="2">DUF6532 domain-containing protein</fullName>
    </recommendedName>
</protein>
<evidence type="ECO:0000256" key="1">
    <source>
        <dbReference type="SAM" id="MobiDB-lite"/>
    </source>
</evidence>
<name>A0A9P7CUZ4_9AGAM</name>
<evidence type="ECO:0000259" key="2">
    <source>
        <dbReference type="Pfam" id="PF20149"/>
    </source>
</evidence>
<accession>A0A9P7CUZ4</accession>
<dbReference type="InterPro" id="IPR045341">
    <property type="entry name" value="DUF6532"/>
</dbReference>
<organism evidence="3 4">
    <name type="scientific">Suillus placidus</name>
    <dbReference type="NCBI Taxonomy" id="48579"/>
    <lineage>
        <taxon>Eukaryota</taxon>
        <taxon>Fungi</taxon>
        <taxon>Dikarya</taxon>
        <taxon>Basidiomycota</taxon>
        <taxon>Agaricomycotina</taxon>
        <taxon>Agaricomycetes</taxon>
        <taxon>Agaricomycetidae</taxon>
        <taxon>Boletales</taxon>
        <taxon>Suillineae</taxon>
        <taxon>Suillaceae</taxon>
        <taxon>Suillus</taxon>
    </lineage>
</organism>
<feature type="compositionally biased region" description="Polar residues" evidence="1">
    <location>
        <begin position="136"/>
        <end position="151"/>
    </location>
</feature>
<feature type="compositionally biased region" description="Acidic residues" evidence="1">
    <location>
        <begin position="113"/>
        <end position="124"/>
    </location>
</feature>
<keyword evidence="4" id="KW-1185">Reference proteome</keyword>
<feature type="compositionally biased region" description="Basic and acidic residues" evidence="1">
    <location>
        <begin position="125"/>
        <end position="135"/>
    </location>
</feature>